<feature type="transmembrane region" description="Helical" evidence="5">
    <location>
        <begin position="358"/>
        <end position="380"/>
    </location>
</feature>
<evidence type="ECO:0000256" key="3">
    <source>
        <dbReference type="ARBA" id="ARBA00022989"/>
    </source>
</evidence>
<dbReference type="SUPFAM" id="SSF103473">
    <property type="entry name" value="MFS general substrate transporter"/>
    <property type="match status" value="1"/>
</dbReference>
<keyword evidence="3 5" id="KW-1133">Transmembrane helix</keyword>
<evidence type="ECO:0000313" key="8">
    <source>
        <dbReference type="Proteomes" id="UP000198802"/>
    </source>
</evidence>
<keyword evidence="4 5" id="KW-0472">Membrane</keyword>
<evidence type="ECO:0000313" key="7">
    <source>
        <dbReference type="EMBL" id="CUU54536.1"/>
    </source>
</evidence>
<feature type="transmembrane region" description="Helical" evidence="5">
    <location>
        <begin position="235"/>
        <end position="260"/>
    </location>
</feature>
<dbReference type="InterPro" id="IPR011701">
    <property type="entry name" value="MFS"/>
</dbReference>
<feature type="transmembrane region" description="Helical" evidence="5">
    <location>
        <begin position="190"/>
        <end position="208"/>
    </location>
</feature>
<dbReference type="GO" id="GO:0022857">
    <property type="term" value="F:transmembrane transporter activity"/>
    <property type="evidence" value="ECO:0007669"/>
    <property type="project" value="InterPro"/>
</dbReference>
<dbReference type="Pfam" id="PF07690">
    <property type="entry name" value="MFS_1"/>
    <property type="match status" value="1"/>
</dbReference>
<feature type="transmembrane region" description="Helical" evidence="5">
    <location>
        <begin position="301"/>
        <end position="320"/>
    </location>
</feature>
<feature type="transmembrane region" description="Helical" evidence="5">
    <location>
        <begin position="103"/>
        <end position="122"/>
    </location>
</feature>
<feature type="transmembrane region" description="Helical" evidence="5">
    <location>
        <begin position="162"/>
        <end position="184"/>
    </location>
</feature>
<evidence type="ECO:0000256" key="1">
    <source>
        <dbReference type="ARBA" id="ARBA00004651"/>
    </source>
</evidence>
<feature type="transmembrane region" description="Helical" evidence="5">
    <location>
        <begin position="326"/>
        <end position="346"/>
    </location>
</feature>
<proteinExistence type="predicted"/>
<dbReference type="RefSeq" id="WP_091272178.1">
    <property type="nucleotide sequence ID" value="NZ_FAOZ01000003.1"/>
</dbReference>
<keyword evidence="8" id="KW-1185">Reference proteome</keyword>
<reference evidence="8" key="1">
    <citation type="submission" date="2015-11" db="EMBL/GenBank/DDBJ databases">
        <authorList>
            <person name="Varghese N."/>
        </authorList>
    </citation>
    <scope>NUCLEOTIDE SEQUENCE [LARGE SCALE GENOMIC DNA]</scope>
    <source>
        <strain evidence="8">DSM 45899</strain>
    </source>
</reference>
<protein>
    <submittedName>
        <fullName evidence="7">MFS transporter, FSR family, fosmidomycin resistance protein</fullName>
    </submittedName>
</protein>
<feature type="transmembrane region" description="Helical" evidence="5">
    <location>
        <begin position="128"/>
        <end position="150"/>
    </location>
</feature>
<dbReference type="PANTHER" id="PTHR43129">
    <property type="entry name" value="FOSMIDOMYCIN RESISTANCE PROTEIN"/>
    <property type="match status" value="1"/>
</dbReference>
<dbReference type="PROSITE" id="PS50850">
    <property type="entry name" value="MFS"/>
    <property type="match status" value="1"/>
</dbReference>
<comment type="subcellular location">
    <subcellularLocation>
        <location evidence="1">Cell membrane</location>
        <topology evidence="1">Multi-pass membrane protein</topology>
    </subcellularLocation>
</comment>
<evidence type="ECO:0000256" key="4">
    <source>
        <dbReference type="ARBA" id="ARBA00023136"/>
    </source>
</evidence>
<organism evidence="7 8">
    <name type="scientific">Parafrankia irregularis</name>
    <dbReference type="NCBI Taxonomy" id="795642"/>
    <lineage>
        <taxon>Bacteria</taxon>
        <taxon>Bacillati</taxon>
        <taxon>Actinomycetota</taxon>
        <taxon>Actinomycetes</taxon>
        <taxon>Frankiales</taxon>
        <taxon>Frankiaceae</taxon>
        <taxon>Parafrankia</taxon>
    </lineage>
</organism>
<feature type="domain" description="Major facilitator superfamily (MFS) profile" evidence="6">
    <location>
        <begin position="235"/>
        <end position="419"/>
    </location>
</feature>
<dbReference type="EMBL" id="FAOZ01000003">
    <property type="protein sequence ID" value="CUU54536.1"/>
    <property type="molecule type" value="Genomic_DNA"/>
</dbReference>
<evidence type="ECO:0000256" key="5">
    <source>
        <dbReference type="SAM" id="Phobius"/>
    </source>
</evidence>
<dbReference type="InterPro" id="IPR036259">
    <property type="entry name" value="MFS_trans_sf"/>
</dbReference>
<accession>A0A0S4QIC9</accession>
<gene>
    <name evidence="7" type="ORF">Ga0074812_10326</name>
</gene>
<dbReference type="InterPro" id="IPR020846">
    <property type="entry name" value="MFS_dom"/>
</dbReference>
<dbReference type="GO" id="GO:0005886">
    <property type="term" value="C:plasma membrane"/>
    <property type="evidence" value="ECO:0007669"/>
    <property type="project" value="UniProtKB-SubCell"/>
</dbReference>
<dbReference type="AlphaFoldDB" id="A0A0S4QIC9"/>
<dbReference type="PANTHER" id="PTHR43129:SF1">
    <property type="entry name" value="FOSMIDOMYCIN RESISTANCE PROTEIN"/>
    <property type="match status" value="1"/>
</dbReference>
<dbReference type="Gene3D" id="1.20.1250.20">
    <property type="entry name" value="MFS general substrate transporter like domains"/>
    <property type="match status" value="2"/>
</dbReference>
<feature type="transmembrane region" description="Helical" evidence="5">
    <location>
        <begin position="386"/>
        <end position="408"/>
    </location>
</feature>
<feature type="transmembrane region" description="Helical" evidence="5">
    <location>
        <begin position="71"/>
        <end position="96"/>
    </location>
</feature>
<evidence type="ECO:0000259" key="6">
    <source>
        <dbReference type="PROSITE" id="PS50850"/>
    </source>
</evidence>
<keyword evidence="2 5" id="KW-0812">Transmembrane</keyword>
<evidence type="ECO:0000256" key="2">
    <source>
        <dbReference type="ARBA" id="ARBA00022692"/>
    </source>
</evidence>
<dbReference type="Proteomes" id="UP000198802">
    <property type="component" value="Unassembled WGS sequence"/>
</dbReference>
<name>A0A0S4QIC9_9ACTN</name>
<feature type="transmembrane region" description="Helical" evidence="5">
    <location>
        <begin position="266"/>
        <end position="289"/>
    </location>
</feature>
<sequence length="419" mass="42008">MRTSHDHSGTGALLGDIPPAPKVPTAPLVVGPASPWARMRTWTAAHAVDDLYQGLVPASIPYFVLERHYGYTAASGLALAATLGGSLPQLLVGVLVDRRRVPWMAPVGVGLAGVGAGLAGLAPAYAATWLLLLLSGVGVSMFHPAAGAAARAAAGDDTAAMSLFAAGGSVGFFLAPLLATPALAAWGPNATVLFIPPALLLAVVLLRAGRRPTAARRPGTGAGAGAPTPDRPRPFLLLTAVEIVRSVLLFGVSTFIELFWLRHLGAGHALAGLALTLFLMGGVGGTLVGGRLADRFGAVRTVQLGAVLTVPALVALRLAGGPVTGLPAAVAAGTAISIPFAVLVKLGQDYLPSRPGTASGVTLGLAVSAGGLAAPALGAIADTHGISAPFTVLCFVPALAVAMCVFLPEPARRGAAFRD</sequence>